<feature type="region of interest" description="Disordered" evidence="2">
    <location>
        <begin position="659"/>
        <end position="683"/>
    </location>
</feature>
<sequence>MAEQGEPLYDFPEPSQTSKFKGHQRSRGSLKSISVLDRLLLTVPVWLQLSINPATALHILQREPPGTFLVRNSRTSQKKVLCVRLADNTEPSFVQQFDIQEEHSTFSLVTSTINFPDLPRLISFYCVSSDVLPFPLELPEAIARAQSHKELESISHMGIEFWSSHLNIRGPREAPKPPKDPVKKPDSIPTAPPPPAPSKAPPPPAPPTASEIQPKQDQTDPNHHPAAPSEPQQVKGDASAALFKEFCPIKTRTPEELNYGSGIGGLCFINPLFLQSLNAWSRRRMFKRSLKVRVSTESSTLLSPPQSPPPPPPLMPKSKGRCKAKEKATKQNEKIKDTCDDVVQEKAETNAEVEEDYTKLPSKTREEVPFEDILPLPAVKESLIEDVDYKQPSPCVNASHPLSQHLLPKLPKKSPRNSPATSPAVSPYQSPVPSPKMLSPLLPFASASSPKAGDAYDIPTESATLLSPPQSPPPPPQLMPKSKGRCKAKEKAAKHNEKIKDTCDDVVQEKAETNAEVEEDYTKLPSKTREEVPFEDILPLPAVKESLIEDVDYKQPSPCVNASHPLSQHLLPKLPKKSPRNSPSTSPAVLPYQSPVPSPKMLSPLLPFASASSPKAGDAYDIPVSYSKLQMAEVKEEVEEVGVDEEVLENELVHQINAASLNDKDSSSLSSQEEAQEEHSVDQ</sequence>
<feature type="region of interest" description="Disordered" evidence="2">
    <location>
        <begin position="295"/>
        <end position="375"/>
    </location>
</feature>
<evidence type="ECO:0000313" key="5">
    <source>
        <dbReference type="Proteomes" id="UP001460270"/>
    </source>
</evidence>
<protein>
    <recommendedName>
        <fullName evidence="3">SH2 domain-containing protein</fullName>
    </recommendedName>
</protein>
<feature type="compositionally biased region" description="Low complexity" evidence="2">
    <location>
        <begin position="438"/>
        <end position="452"/>
    </location>
</feature>
<dbReference type="Proteomes" id="UP001460270">
    <property type="component" value="Unassembled WGS sequence"/>
</dbReference>
<evidence type="ECO:0000259" key="3">
    <source>
        <dbReference type="PROSITE" id="PS50001"/>
    </source>
</evidence>
<organism evidence="4 5">
    <name type="scientific">Mugilogobius chulae</name>
    <name type="common">yellowstripe goby</name>
    <dbReference type="NCBI Taxonomy" id="88201"/>
    <lineage>
        <taxon>Eukaryota</taxon>
        <taxon>Metazoa</taxon>
        <taxon>Chordata</taxon>
        <taxon>Craniata</taxon>
        <taxon>Vertebrata</taxon>
        <taxon>Euteleostomi</taxon>
        <taxon>Actinopterygii</taxon>
        <taxon>Neopterygii</taxon>
        <taxon>Teleostei</taxon>
        <taxon>Neoteleostei</taxon>
        <taxon>Acanthomorphata</taxon>
        <taxon>Gobiaria</taxon>
        <taxon>Gobiiformes</taxon>
        <taxon>Gobioidei</taxon>
        <taxon>Gobiidae</taxon>
        <taxon>Gobionellinae</taxon>
        <taxon>Mugilogobius</taxon>
    </lineage>
</organism>
<name>A0AAW0PIE1_9GOBI</name>
<feature type="domain" description="SH2" evidence="3">
    <location>
        <begin position="46"/>
        <end position="140"/>
    </location>
</feature>
<dbReference type="PROSITE" id="PS50001">
    <property type="entry name" value="SH2"/>
    <property type="match status" value="1"/>
</dbReference>
<keyword evidence="1" id="KW-0727">SH2 domain</keyword>
<dbReference type="AlphaFoldDB" id="A0AAW0PIE1"/>
<feature type="compositionally biased region" description="Pro residues" evidence="2">
    <location>
        <begin position="190"/>
        <end position="207"/>
    </location>
</feature>
<feature type="compositionally biased region" description="Low complexity" evidence="2">
    <location>
        <begin position="602"/>
        <end position="616"/>
    </location>
</feature>
<feature type="compositionally biased region" description="Basic and acidic residues" evidence="2">
    <location>
        <begin position="170"/>
        <end position="186"/>
    </location>
</feature>
<evidence type="ECO:0000313" key="4">
    <source>
        <dbReference type="EMBL" id="KAK7925907.1"/>
    </source>
</evidence>
<dbReference type="Pfam" id="PF00017">
    <property type="entry name" value="SH2"/>
    <property type="match status" value="1"/>
</dbReference>
<dbReference type="InterPro" id="IPR036860">
    <property type="entry name" value="SH2_dom_sf"/>
</dbReference>
<feature type="region of interest" description="Disordered" evidence="2">
    <location>
        <begin position="168"/>
        <end position="237"/>
    </location>
</feature>
<feature type="compositionally biased region" description="Pro residues" evidence="2">
    <location>
        <begin position="469"/>
        <end position="478"/>
    </location>
</feature>
<reference evidence="5" key="1">
    <citation type="submission" date="2024-04" db="EMBL/GenBank/DDBJ databases">
        <title>Salinicola lusitanus LLJ914,a marine bacterium isolated from the Okinawa Trough.</title>
        <authorList>
            <person name="Li J."/>
        </authorList>
    </citation>
    <scope>NUCLEOTIDE SEQUENCE [LARGE SCALE GENOMIC DNA]</scope>
</reference>
<keyword evidence="5" id="KW-1185">Reference proteome</keyword>
<evidence type="ECO:0000256" key="2">
    <source>
        <dbReference type="SAM" id="MobiDB-lite"/>
    </source>
</evidence>
<accession>A0AAW0PIE1</accession>
<dbReference type="Gene3D" id="3.30.505.10">
    <property type="entry name" value="SH2 domain"/>
    <property type="match status" value="1"/>
</dbReference>
<dbReference type="InterPro" id="IPR000980">
    <property type="entry name" value="SH2"/>
</dbReference>
<feature type="compositionally biased region" description="Basic and acidic residues" evidence="2">
    <location>
        <begin position="323"/>
        <end position="349"/>
    </location>
</feature>
<dbReference type="EMBL" id="JBBPFD010000005">
    <property type="protein sequence ID" value="KAK7925907.1"/>
    <property type="molecule type" value="Genomic_DNA"/>
</dbReference>
<dbReference type="SMART" id="SM00252">
    <property type="entry name" value="SH2"/>
    <property type="match status" value="1"/>
</dbReference>
<dbReference type="SUPFAM" id="SSF55550">
    <property type="entry name" value="SH2 domain"/>
    <property type="match status" value="1"/>
</dbReference>
<feature type="region of interest" description="Disordered" evidence="2">
    <location>
        <begin position="555"/>
        <end position="620"/>
    </location>
</feature>
<comment type="caution">
    <text evidence="4">The sequence shown here is derived from an EMBL/GenBank/DDBJ whole genome shotgun (WGS) entry which is preliminary data.</text>
</comment>
<feature type="region of interest" description="Disordered" evidence="2">
    <location>
        <begin position="1"/>
        <end position="24"/>
    </location>
</feature>
<evidence type="ECO:0000256" key="1">
    <source>
        <dbReference type="PROSITE-ProRule" id="PRU00191"/>
    </source>
</evidence>
<feature type="compositionally biased region" description="Pro residues" evidence="2">
    <location>
        <begin position="305"/>
        <end position="315"/>
    </location>
</feature>
<feature type="compositionally biased region" description="Low complexity" evidence="2">
    <location>
        <begin position="659"/>
        <end position="673"/>
    </location>
</feature>
<feature type="compositionally biased region" description="Polar residues" evidence="2">
    <location>
        <begin position="416"/>
        <end position="431"/>
    </location>
</feature>
<proteinExistence type="predicted"/>
<feature type="compositionally biased region" description="Basic and acidic residues" evidence="2">
    <location>
        <begin position="487"/>
        <end position="500"/>
    </location>
</feature>
<gene>
    <name evidence="4" type="ORF">WMY93_008217</name>
</gene>
<feature type="region of interest" description="Disordered" evidence="2">
    <location>
        <begin position="391"/>
        <end position="500"/>
    </location>
</feature>